<comment type="caution">
    <text evidence="3">The sequence shown here is derived from an EMBL/GenBank/DDBJ whole genome shotgun (WGS) entry which is preliminary data.</text>
</comment>
<organism evidence="3 4">
    <name type="scientific">Lupinus albus</name>
    <name type="common">White lupine</name>
    <name type="synonym">Lupinus termis</name>
    <dbReference type="NCBI Taxonomy" id="3870"/>
    <lineage>
        <taxon>Eukaryota</taxon>
        <taxon>Viridiplantae</taxon>
        <taxon>Streptophyta</taxon>
        <taxon>Embryophyta</taxon>
        <taxon>Tracheophyta</taxon>
        <taxon>Spermatophyta</taxon>
        <taxon>Magnoliopsida</taxon>
        <taxon>eudicotyledons</taxon>
        <taxon>Gunneridae</taxon>
        <taxon>Pentapetalae</taxon>
        <taxon>rosids</taxon>
        <taxon>fabids</taxon>
        <taxon>Fabales</taxon>
        <taxon>Fabaceae</taxon>
        <taxon>Papilionoideae</taxon>
        <taxon>50 kb inversion clade</taxon>
        <taxon>genistoids sensu lato</taxon>
        <taxon>core genistoids</taxon>
        <taxon>Genisteae</taxon>
        <taxon>Lupinus</taxon>
    </lineage>
</organism>
<feature type="compositionally biased region" description="Acidic residues" evidence="2">
    <location>
        <begin position="471"/>
        <end position="495"/>
    </location>
</feature>
<accession>A0A6A4Q630</accession>
<keyword evidence="1" id="KW-0175">Coiled coil</keyword>
<dbReference type="AlphaFoldDB" id="A0A6A4Q630"/>
<reference evidence="4" key="1">
    <citation type="journal article" date="2020" name="Nat. Commun.">
        <title>Genome sequence of the cluster root forming white lupin.</title>
        <authorList>
            <person name="Hufnagel B."/>
            <person name="Marques A."/>
            <person name="Soriano A."/>
            <person name="Marques L."/>
            <person name="Divol F."/>
            <person name="Doumas P."/>
            <person name="Sallet E."/>
            <person name="Mancinotti D."/>
            <person name="Carrere S."/>
            <person name="Marande W."/>
            <person name="Arribat S."/>
            <person name="Keller J."/>
            <person name="Huneau C."/>
            <person name="Blein T."/>
            <person name="Aime D."/>
            <person name="Laguerre M."/>
            <person name="Taylor J."/>
            <person name="Schubert V."/>
            <person name="Nelson M."/>
            <person name="Geu-Flores F."/>
            <person name="Crespi M."/>
            <person name="Gallardo-Guerrero K."/>
            <person name="Delaux P.-M."/>
            <person name="Salse J."/>
            <person name="Berges H."/>
            <person name="Guyot R."/>
            <person name="Gouzy J."/>
            <person name="Peret B."/>
        </authorList>
    </citation>
    <scope>NUCLEOTIDE SEQUENCE [LARGE SCALE GENOMIC DNA]</scope>
    <source>
        <strain evidence="4">cv. Amiga</strain>
    </source>
</reference>
<name>A0A6A4Q630_LUPAL</name>
<dbReference type="EMBL" id="WOCE01000008">
    <property type="protein sequence ID" value="KAE9609407.1"/>
    <property type="molecule type" value="Genomic_DNA"/>
</dbReference>
<feature type="compositionally biased region" description="Polar residues" evidence="2">
    <location>
        <begin position="441"/>
        <end position="450"/>
    </location>
</feature>
<feature type="region of interest" description="Disordered" evidence="2">
    <location>
        <begin position="311"/>
        <end position="495"/>
    </location>
</feature>
<feature type="compositionally biased region" description="Basic and acidic residues" evidence="2">
    <location>
        <begin position="427"/>
        <end position="440"/>
    </location>
</feature>
<proteinExistence type="predicted"/>
<keyword evidence="4" id="KW-1185">Reference proteome</keyword>
<dbReference type="OrthoDB" id="1919305at2759"/>
<protein>
    <submittedName>
        <fullName evidence="3">Uncharacterized protein</fullName>
    </submittedName>
</protein>
<evidence type="ECO:0000256" key="2">
    <source>
        <dbReference type="SAM" id="MobiDB-lite"/>
    </source>
</evidence>
<feature type="compositionally biased region" description="Acidic residues" evidence="2">
    <location>
        <begin position="347"/>
        <end position="359"/>
    </location>
</feature>
<evidence type="ECO:0000313" key="4">
    <source>
        <dbReference type="Proteomes" id="UP000447434"/>
    </source>
</evidence>
<dbReference type="Proteomes" id="UP000447434">
    <property type="component" value="Chromosome 8"/>
</dbReference>
<feature type="coiled-coil region" evidence="1">
    <location>
        <begin position="182"/>
        <end position="210"/>
    </location>
</feature>
<dbReference type="PANTHER" id="PTHR36005">
    <property type="entry name" value="DNA LIGASE-LIKE PROTEIN"/>
    <property type="match status" value="1"/>
</dbReference>
<feature type="region of interest" description="Disordered" evidence="2">
    <location>
        <begin position="609"/>
        <end position="659"/>
    </location>
</feature>
<feature type="region of interest" description="Disordered" evidence="2">
    <location>
        <begin position="64"/>
        <end position="85"/>
    </location>
</feature>
<evidence type="ECO:0000313" key="3">
    <source>
        <dbReference type="EMBL" id="KAE9609407.1"/>
    </source>
</evidence>
<feature type="compositionally biased region" description="Acidic residues" evidence="2">
    <location>
        <begin position="407"/>
        <end position="420"/>
    </location>
</feature>
<feature type="compositionally biased region" description="Acidic residues" evidence="2">
    <location>
        <begin position="388"/>
        <end position="398"/>
    </location>
</feature>
<feature type="compositionally biased region" description="Low complexity" evidence="2">
    <location>
        <begin position="72"/>
        <end position="83"/>
    </location>
</feature>
<sequence>MEFGAISLLGFRMMECSVIILNQIVFVWNRDMYSDEDFELLPSSHIFLPQPKLKRLKKKAITVPQLSPPNSPNYHSPPFNNSSQQLRSLHSDRPLEDLTFGSVPNRGSLSALPKEHGYGAYRVLDFDSVGDELDGNVVASQMEKDKVEEVAEMKIHELERKRHSLDISAECKEKRKNKRIDVDRAEKMARKSVSNKRKAEKERRENLQQLRANPNVFFEVEEVELEVTPTCPVPTNNEDMVDKVVEAKLEVTPTFPVPTYSGFITHLGGSKDAVDNLICESIPSPVGAGSESADKFRAPIGDIQEIYSHSERSDVEDEAVNEKLNNPSKEVSGPSMFAMNLTFDSAPPDDDFSSDDEYYDKENVDPLLHGSVRLSSSTSGDPVKAIVDEEAEEENDSDNDIHHFQDNEEGEDDDDIEDLNDLIATEFEEKPTDREKRDQLHQQWLEQQDTAGMDNILQKFNCGSKLKESTSLEEEEDEESKETENDSEFDDEAEDYIVPSDSVKINLKKVKKTIPQMFTDKDEAYVSSDDDETEMRLAKQCLFDKFEGKAAFLSPAEDASSKEVFSRIKKLNIVHDAKRKGKTSSAIDMLHIGQIINISSTSSFVGRASNHFMPPTHKNGSSKVRSFISEQDDSNSRTSISLSDDSSDTIQRESQVPKTFSAKFQRNTQNKYTALNSASQESTVSLLEILKKSSIHAKHSVQHEESVFDAFKLAKKPTRTNARV</sequence>
<gene>
    <name evidence="3" type="ORF">Lalb_Chr08g0245851</name>
</gene>
<dbReference type="PANTHER" id="PTHR36005:SF1">
    <property type="entry name" value="DNA LIGASE-LIKE PROTEIN"/>
    <property type="match status" value="1"/>
</dbReference>
<evidence type="ECO:0000256" key="1">
    <source>
        <dbReference type="SAM" id="Coils"/>
    </source>
</evidence>